<name>A0A0W8CWH5_PHYNI</name>
<evidence type="ECO:0000313" key="3">
    <source>
        <dbReference type="Proteomes" id="UP000052943"/>
    </source>
</evidence>
<feature type="compositionally biased region" description="Basic and acidic residues" evidence="1">
    <location>
        <begin position="49"/>
        <end position="62"/>
    </location>
</feature>
<organism evidence="2 3">
    <name type="scientific">Phytophthora nicotianae</name>
    <name type="common">Potato buckeye rot agent</name>
    <name type="synonym">Phytophthora parasitica</name>
    <dbReference type="NCBI Taxonomy" id="4792"/>
    <lineage>
        <taxon>Eukaryota</taxon>
        <taxon>Sar</taxon>
        <taxon>Stramenopiles</taxon>
        <taxon>Oomycota</taxon>
        <taxon>Peronosporomycetes</taxon>
        <taxon>Peronosporales</taxon>
        <taxon>Peronosporaceae</taxon>
        <taxon>Phytophthora</taxon>
    </lineage>
</organism>
<feature type="compositionally biased region" description="Polar residues" evidence="1">
    <location>
        <begin position="79"/>
        <end position="88"/>
    </location>
</feature>
<feature type="compositionally biased region" description="Polar residues" evidence="1">
    <location>
        <begin position="34"/>
        <end position="43"/>
    </location>
</feature>
<comment type="caution">
    <text evidence="2">The sequence shown here is derived from an EMBL/GenBank/DDBJ whole genome shotgun (WGS) entry which is preliminary data.</text>
</comment>
<dbReference type="EMBL" id="LNFO01001832">
    <property type="protein sequence ID" value="KUF88483.1"/>
    <property type="molecule type" value="Genomic_DNA"/>
</dbReference>
<feature type="region of interest" description="Disordered" evidence="1">
    <location>
        <begin position="21"/>
        <end position="63"/>
    </location>
</feature>
<feature type="region of interest" description="Disordered" evidence="1">
    <location>
        <begin position="79"/>
        <end position="109"/>
    </location>
</feature>
<protein>
    <submittedName>
        <fullName evidence="2">Uncharacterized protein</fullName>
    </submittedName>
</protein>
<dbReference type="Proteomes" id="UP000052943">
    <property type="component" value="Unassembled WGS sequence"/>
</dbReference>
<evidence type="ECO:0000313" key="2">
    <source>
        <dbReference type="EMBL" id="KUF88483.1"/>
    </source>
</evidence>
<proteinExistence type="predicted"/>
<reference evidence="2 3" key="1">
    <citation type="submission" date="2015-11" db="EMBL/GenBank/DDBJ databases">
        <title>Genomes and virulence difference between two physiological races of Phytophthora nicotianae.</title>
        <authorList>
            <person name="Liu H."/>
            <person name="Ma X."/>
            <person name="Yu H."/>
            <person name="Fang D."/>
            <person name="Li Y."/>
            <person name="Wang X."/>
            <person name="Wang W."/>
            <person name="Dong Y."/>
            <person name="Xiao B."/>
        </authorList>
    </citation>
    <scope>NUCLEOTIDE SEQUENCE [LARGE SCALE GENOMIC DNA]</scope>
    <source>
        <strain evidence="3">race 0</strain>
    </source>
</reference>
<accession>A0A0W8CWH5</accession>
<gene>
    <name evidence="2" type="ORF">AM587_10002575</name>
</gene>
<dbReference type="AlphaFoldDB" id="A0A0W8CWH5"/>
<feature type="compositionally biased region" description="Polar residues" evidence="1">
    <location>
        <begin position="98"/>
        <end position="109"/>
    </location>
</feature>
<evidence type="ECO:0000256" key="1">
    <source>
        <dbReference type="SAM" id="MobiDB-lite"/>
    </source>
</evidence>
<sequence>MDAQLIPTGFNFSVESLDSLRSFSKPPHFENTPRDSSGITSDAGSKDSAMPKHLRDEDDQATKRTAICDYCEKKFSTRGITSHLNKMHPQTDSRQGHSQENSLLQLQYP</sequence>